<accession>A0ABR2J1I1</accession>
<proteinExistence type="inferred from homology"/>
<evidence type="ECO:0008006" key="7">
    <source>
        <dbReference type="Google" id="ProtNLM"/>
    </source>
</evidence>
<dbReference type="PANTHER" id="PTHR12411">
    <property type="entry name" value="CYSTEINE PROTEASE FAMILY C1-RELATED"/>
    <property type="match status" value="1"/>
</dbReference>
<dbReference type="EMBL" id="JAPFFF010000013">
    <property type="protein sequence ID" value="KAK8871760.1"/>
    <property type="molecule type" value="Genomic_DNA"/>
</dbReference>
<evidence type="ECO:0000259" key="4">
    <source>
        <dbReference type="SMART" id="SM00848"/>
    </source>
</evidence>
<comment type="caution">
    <text evidence="5">The sequence shown here is derived from an EMBL/GenBank/DDBJ whole genome shotgun (WGS) entry which is preliminary data.</text>
</comment>
<dbReference type="Proteomes" id="UP001470230">
    <property type="component" value="Unassembled WGS sequence"/>
</dbReference>
<evidence type="ECO:0000256" key="2">
    <source>
        <dbReference type="SAM" id="SignalP"/>
    </source>
</evidence>
<feature type="domain" description="Cathepsin propeptide inhibitor" evidence="4">
    <location>
        <begin position="22"/>
        <end position="77"/>
    </location>
</feature>
<dbReference type="Pfam" id="PF00112">
    <property type="entry name" value="Peptidase_C1"/>
    <property type="match status" value="1"/>
</dbReference>
<dbReference type="Pfam" id="PF08246">
    <property type="entry name" value="Inhibitor_I29"/>
    <property type="match status" value="1"/>
</dbReference>
<feature type="domain" description="Peptidase C1A papain C-terminal" evidence="3">
    <location>
        <begin position="100"/>
        <end position="314"/>
    </location>
</feature>
<keyword evidence="2" id="KW-0732">Signal</keyword>
<gene>
    <name evidence="5" type="ORF">M9Y10_007500</name>
</gene>
<name>A0ABR2J1I1_9EUKA</name>
<evidence type="ECO:0000259" key="3">
    <source>
        <dbReference type="SMART" id="SM00645"/>
    </source>
</evidence>
<dbReference type="InterPro" id="IPR025661">
    <property type="entry name" value="Pept_asp_AS"/>
</dbReference>
<reference evidence="5 6" key="1">
    <citation type="submission" date="2024-04" db="EMBL/GenBank/DDBJ databases">
        <title>Tritrichomonas musculus Genome.</title>
        <authorList>
            <person name="Alves-Ferreira E."/>
            <person name="Grigg M."/>
            <person name="Lorenzi H."/>
            <person name="Galac M."/>
        </authorList>
    </citation>
    <scope>NUCLEOTIDE SEQUENCE [LARGE SCALE GENOMIC DNA]</scope>
    <source>
        <strain evidence="5 6">EAF2021</strain>
    </source>
</reference>
<keyword evidence="6" id="KW-1185">Reference proteome</keyword>
<dbReference type="SMART" id="SM00848">
    <property type="entry name" value="Inhibitor_I29"/>
    <property type="match status" value="1"/>
</dbReference>
<dbReference type="InterPro" id="IPR038765">
    <property type="entry name" value="Papain-like_cys_pep_sf"/>
</dbReference>
<evidence type="ECO:0000313" key="6">
    <source>
        <dbReference type="Proteomes" id="UP001470230"/>
    </source>
</evidence>
<dbReference type="InterPro" id="IPR000668">
    <property type="entry name" value="Peptidase_C1A_C"/>
</dbReference>
<evidence type="ECO:0000313" key="5">
    <source>
        <dbReference type="EMBL" id="KAK8871760.1"/>
    </source>
</evidence>
<organism evidence="5 6">
    <name type="scientific">Tritrichomonas musculus</name>
    <dbReference type="NCBI Taxonomy" id="1915356"/>
    <lineage>
        <taxon>Eukaryota</taxon>
        <taxon>Metamonada</taxon>
        <taxon>Parabasalia</taxon>
        <taxon>Tritrichomonadida</taxon>
        <taxon>Tritrichomonadidae</taxon>
        <taxon>Tritrichomonas</taxon>
    </lineage>
</organism>
<dbReference type="SMART" id="SM00645">
    <property type="entry name" value="Pept_C1"/>
    <property type="match status" value="1"/>
</dbReference>
<protein>
    <recommendedName>
        <fullName evidence="7">Clan CA, family C1, cathepsin L-like cysteine peptidase</fullName>
    </recommendedName>
</protein>
<dbReference type="InterPro" id="IPR039417">
    <property type="entry name" value="Peptidase_C1A_papain-like"/>
</dbReference>
<dbReference type="Gene3D" id="3.90.70.10">
    <property type="entry name" value="Cysteine proteinases"/>
    <property type="match status" value="1"/>
</dbReference>
<comment type="similarity">
    <text evidence="1">Belongs to the peptidase C1 family.</text>
</comment>
<dbReference type="PROSITE" id="PS00640">
    <property type="entry name" value="THIOL_PROTEASE_ASN"/>
    <property type="match status" value="1"/>
</dbReference>
<dbReference type="CDD" id="cd02248">
    <property type="entry name" value="Peptidase_C1A"/>
    <property type="match status" value="1"/>
</dbReference>
<evidence type="ECO:0000256" key="1">
    <source>
        <dbReference type="ARBA" id="ARBA00008455"/>
    </source>
</evidence>
<dbReference type="SUPFAM" id="SSF54001">
    <property type="entry name" value="Cysteine proteinases"/>
    <property type="match status" value="1"/>
</dbReference>
<sequence>MFFFLISLIASSIVRPHEEKSFVSWMKIQNLYYTGEEYHFRLGIFLTTLRFIKEHNAGNEKFKVDLNQFAAYTPAEYKSLLNAKPNINKGTAVKSTKKSNVDSFDWREKGVFNQVRYEFQACPANWAYVTVDAAEAVYAIATGTHYLYSVQELIDCVIGCSGCKQGSVSAALDYVINSQGGQFCLESDYPYSYSRESCLFSEFEHYGSISSYINVVTGDKDDLSEKVQVGPVSAVIDASSVKFSYYSGGIFDDEFCKKAPTYHCVLCVGFGVENGIKYWIVRNTWGQFWGEDGYMRMSRDGYDCGITDSAILPVV</sequence>
<feature type="signal peptide" evidence="2">
    <location>
        <begin position="1"/>
        <end position="16"/>
    </location>
</feature>
<dbReference type="InterPro" id="IPR013128">
    <property type="entry name" value="Peptidase_C1A"/>
</dbReference>
<feature type="chain" id="PRO_5045045762" description="Clan CA, family C1, cathepsin L-like cysteine peptidase" evidence="2">
    <location>
        <begin position="17"/>
        <end position="315"/>
    </location>
</feature>
<dbReference type="InterPro" id="IPR013201">
    <property type="entry name" value="Prot_inhib_I29"/>
</dbReference>